<dbReference type="Proteomes" id="UP000487350">
    <property type="component" value="Unassembled WGS sequence"/>
</dbReference>
<proteinExistence type="predicted"/>
<keyword evidence="10" id="KW-1015">Disulfide bond</keyword>
<gene>
    <name evidence="13" type="ORF">GHT07_13835</name>
</gene>
<keyword evidence="7" id="KW-0408">Iron</keyword>
<evidence type="ECO:0000256" key="11">
    <source>
        <dbReference type="ARBA" id="ARBA00023444"/>
    </source>
</evidence>
<feature type="transmembrane region" description="Helical" evidence="12">
    <location>
        <begin position="172"/>
        <end position="191"/>
    </location>
</feature>
<feature type="transmembrane region" description="Helical" evidence="12">
    <location>
        <begin position="12"/>
        <end position="32"/>
    </location>
</feature>
<evidence type="ECO:0000256" key="4">
    <source>
        <dbReference type="ARBA" id="ARBA00022723"/>
    </source>
</evidence>
<dbReference type="PANTHER" id="PTHR35457:SF1">
    <property type="entry name" value="HEME A SYNTHASE"/>
    <property type="match status" value="1"/>
</dbReference>
<dbReference type="InterPro" id="IPR050450">
    <property type="entry name" value="COX15/CtaA_HemeA_synthase"/>
</dbReference>
<evidence type="ECO:0000313" key="14">
    <source>
        <dbReference type="Proteomes" id="UP000487350"/>
    </source>
</evidence>
<evidence type="ECO:0000256" key="3">
    <source>
        <dbReference type="ARBA" id="ARBA00022692"/>
    </source>
</evidence>
<evidence type="ECO:0000256" key="6">
    <source>
        <dbReference type="ARBA" id="ARBA00023002"/>
    </source>
</evidence>
<keyword evidence="6" id="KW-0560">Oxidoreductase</keyword>
<evidence type="ECO:0000256" key="5">
    <source>
        <dbReference type="ARBA" id="ARBA00022989"/>
    </source>
</evidence>
<keyword evidence="3 12" id="KW-0812">Transmembrane</keyword>
<keyword evidence="9 12" id="KW-0472">Membrane</keyword>
<feature type="transmembrane region" description="Helical" evidence="12">
    <location>
        <begin position="44"/>
        <end position="64"/>
    </location>
</feature>
<dbReference type="EMBL" id="WJBU01000012">
    <property type="protein sequence ID" value="MRD48365.1"/>
    <property type="molecule type" value="Genomic_DNA"/>
</dbReference>
<keyword evidence="4" id="KW-0479">Metal-binding</keyword>
<evidence type="ECO:0000256" key="10">
    <source>
        <dbReference type="ARBA" id="ARBA00023157"/>
    </source>
</evidence>
<dbReference type="PANTHER" id="PTHR35457">
    <property type="entry name" value="HEME A SYNTHASE"/>
    <property type="match status" value="1"/>
</dbReference>
<keyword evidence="8" id="KW-0350">Heme biosynthesis</keyword>
<feature type="transmembrane region" description="Helical" evidence="12">
    <location>
        <begin position="212"/>
        <end position="231"/>
    </location>
</feature>
<evidence type="ECO:0000256" key="2">
    <source>
        <dbReference type="ARBA" id="ARBA00022475"/>
    </source>
</evidence>
<keyword evidence="14" id="KW-1185">Reference proteome</keyword>
<evidence type="ECO:0000256" key="12">
    <source>
        <dbReference type="SAM" id="Phobius"/>
    </source>
</evidence>
<dbReference type="GO" id="GO:0046872">
    <property type="term" value="F:metal ion binding"/>
    <property type="evidence" value="ECO:0007669"/>
    <property type="project" value="UniProtKB-KW"/>
</dbReference>
<sequence length="386" mass="41265">MMATQPLLDLSPVLHVMLMGLVVALGPIAWVWVRNPKAVATRRLQALTLITLFLTFDLVLFGSFTRLTDSGLGCPDWPGCYGNASPTGAHEEISRAQAVMPTGPVTHAKAWIEMIHRYLATGVGVLIATLALTTWLERRRSGGTIHPWWPTVTLAWVCVQGAFGALTVTMKLFPAIVTLHLLGGVVLLALLCKQAVAYAQAERGTPATSVSAGLKGLLIATTAVLWLQIALGGWVSTNYAVLACTEFPKCQGSWWPAMDFSQGFEVWRALGLTSAGDHISFAALSAIHYVHRLFAYVAFAFIVALAIQLNKAKVLPLQTRWLVALALMQLVTGLSNVVLDWPLVAAVLHTGGAAALVVVLTWTLCESRVAAGALATAASNARRSIA</sequence>
<feature type="transmembrane region" description="Helical" evidence="12">
    <location>
        <begin position="345"/>
        <end position="365"/>
    </location>
</feature>
<dbReference type="GO" id="GO:0016491">
    <property type="term" value="F:oxidoreductase activity"/>
    <property type="evidence" value="ECO:0007669"/>
    <property type="project" value="UniProtKB-KW"/>
</dbReference>
<organism evidence="13 14">
    <name type="scientific">Caenimonas koreensis DSM 17982</name>
    <dbReference type="NCBI Taxonomy" id="1121255"/>
    <lineage>
        <taxon>Bacteria</taxon>
        <taxon>Pseudomonadati</taxon>
        <taxon>Pseudomonadota</taxon>
        <taxon>Betaproteobacteria</taxon>
        <taxon>Burkholderiales</taxon>
        <taxon>Comamonadaceae</taxon>
        <taxon>Caenimonas</taxon>
    </lineage>
</organism>
<keyword evidence="5 12" id="KW-1133">Transmembrane helix</keyword>
<feature type="transmembrane region" description="Helical" evidence="12">
    <location>
        <begin position="321"/>
        <end position="339"/>
    </location>
</feature>
<dbReference type="AlphaFoldDB" id="A0A844AVD4"/>
<dbReference type="GO" id="GO:0006784">
    <property type="term" value="P:heme A biosynthetic process"/>
    <property type="evidence" value="ECO:0007669"/>
    <property type="project" value="InterPro"/>
</dbReference>
<evidence type="ECO:0000256" key="8">
    <source>
        <dbReference type="ARBA" id="ARBA00023133"/>
    </source>
</evidence>
<evidence type="ECO:0000256" key="1">
    <source>
        <dbReference type="ARBA" id="ARBA00004141"/>
    </source>
</evidence>
<feature type="transmembrane region" description="Helical" evidence="12">
    <location>
        <begin position="118"/>
        <end position="136"/>
    </location>
</feature>
<keyword evidence="2" id="KW-1003">Cell membrane</keyword>
<comment type="pathway">
    <text evidence="11">Porphyrin-containing compound metabolism.</text>
</comment>
<comment type="subcellular location">
    <subcellularLocation>
        <location evidence="1">Membrane</location>
        <topology evidence="1">Multi-pass membrane protein</topology>
    </subcellularLocation>
</comment>
<dbReference type="Pfam" id="PF02628">
    <property type="entry name" value="COX15-CtaA"/>
    <property type="match status" value="1"/>
</dbReference>
<reference evidence="13 14" key="1">
    <citation type="submission" date="2019-11" db="EMBL/GenBank/DDBJ databases">
        <title>Caenimonas koreensis gen. nov., sp. nov., isolated from activated sludge.</title>
        <authorList>
            <person name="Seung H.R."/>
        </authorList>
    </citation>
    <scope>NUCLEOTIDE SEQUENCE [LARGE SCALE GENOMIC DNA]</scope>
    <source>
        <strain evidence="13 14">EMB320</strain>
    </source>
</reference>
<evidence type="ECO:0000256" key="9">
    <source>
        <dbReference type="ARBA" id="ARBA00023136"/>
    </source>
</evidence>
<feature type="transmembrane region" description="Helical" evidence="12">
    <location>
        <begin position="289"/>
        <end position="309"/>
    </location>
</feature>
<protein>
    <submittedName>
        <fullName evidence="13">Heme A synthase</fullName>
    </submittedName>
</protein>
<dbReference type="GO" id="GO:0016020">
    <property type="term" value="C:membrane"/>
    <property type="evidence" value="ECO:0007669"/>
    <property type="project" value="UniProtKB-SubCell"/>
</dbReference>
<feature type="transmembrane region" description="Helical" evidence="12">
    <location>
        <begin position="148"/>
        <end position="166"/>
    </location>
</feature>
<accession>A0A844AVD4</accession>
<dbReference type="InterPro" id="IPR003780">
    <property type="entry name" value="COX15/CtaA_fam"/>
</dbReference>
<evidence type="ECO:0000313" key="13">
    <source>
        <dbReference type="EMBL" id="MRD48365.1"/>
    </source>
</evidence>
<comment type="caution">
    <text evidence="13">The sequence shown here is derived from an EMBL/GenBank/DDBJ whole genome shotgun (WGS) entry which is preliminary data.</text>
</comment>
<name>A0A844AVD4_9BURK</name>
<evidence type="ECO:0000256" key="7">
    <source>
        <dbReference type="ARBA" id="ARBA00023004"/>
    </source>
</evidence>